<organism evidence="2 3">
    <name type="scientific">Raineyella fluvialis</name>
    <dbReference type="NCBI Taxonomy" id="2662261"/>
    <lineage>
        <taxon>Bacteria</taxon>
        <taxon>Bacillati</taxon>
        <taxon>Actinomycetota</taxon>
        <taxon>Actinomycetes</taxon>
        <taxon>Propionibacteriales</taxon>
        <taxon>Propionibacteriaceae</taxon>
        <taxon>Raineyella</taxon>
    </lineage>
</organism>
<evidence type="ECO:0000313" key="3">
    <source>
        <dbReference type="Proteomes" id="UP000386847"/>
    </source>
</evidence>
<dbReference type="EMBL" id="CP045725">
    <property type="protein sequence ID" value="QGF24291.1"/>
    <property type="molecule type" value="Genomic_DNA"/>
</dbReference>
<keyword evidence="3" id="KW-1185">Reference proteome</keyword>
<dbReference type="AlphaFoldDB" id="A0A5Q2FD35"/>
<evidence type="ECO:0000256" key="1">
    <source>
        <dbReference type="SAM" id="Phobius"/>
    </source>
</evidence>
<dbReference type="KEGG" id="rain:Rai3103_12170"/>
<keyword evidence="1" id="KW-0812">Transmembrane</keyword>
<gene>
    <name evidence="2" type="ORF">Rai3103_12170</name>
</gene>
<protein>
    <submittedName>
        <fullName evidence="2">Uncharacterized protein</fullName>
    </submittedName>
</protein>
<dbReference type="RefSeq" id="WP_153572820.1">
    <property type="nucleotide sequence ID" value="NZ_CP045725.1"/>
</dbReference>
<proteinExistence type="predicted"/>
<sequence length="290" mass="29847">MFSNVKDVSSSELGTFLPQVSTDVMKAAAVSQLQDHLAESVNVSIDQPLELSSGSATLTLHNANNVVPVQVTDLAITSEPNPAVTVTGVPGSLDIPAGGTVKADVQLSASAQLRGIVSLQVMGKVGSPWQHVITNDLGLTWKADVKPSRLSLTVSPNATAEAGAVMDSPLVRVGGIGVVVMVLIGGAWGGWLATRPRMTGTLSLLRNGAVVDERLLSGRKSSLNLGDGLASIGLLPAKGADGQMGVSVRASSGVERATGTLFEGDVLSVGELTITYTTDRTRMLQLIGTD</sequence>
<reference evidence="2 3" key="1">
    <citation type="submission" date="2019-10" db="EMBL/GenBank/DDBJ databases">
        <title>Genomic analysis of Raineyella sp. CBA3103.</title>
        <authorList>
            <person name="Roh S.W."/>
        </authorList>
    </citation>
    <scope>NUCLEOTIDE SEQUENCE [LARGE SCALE GENOMIC DNA]</scope>
    <source>
        <strain evidence="2 3">CBA3103</strain>
    </source>
</reference>
<keyword evidence="1" id="KW-0472">Membrane</keyword>
<keyword evidence="1" id="KW-1133">Transmembrane helix</keyword>
<name>A0A5Q2FD35_9ACTN</name>
<dbReference type="Proteomes" id="UP000386847">
    <property type="component" value="Chromosome"/>
</dbReference>
<feature type="transmembrane region" description="Helical" evidence="1">
    <location>
        <begin position="173"/>
        <end position="193"/>
    </location>
</feature>
<evidence type="ECO:0000313" key="2">
    <source>
        <dbReference type="EMBL" id="QGF24291.1"/>
    </source>
</evidence>
<accession>A0A5Q2FD35</accession>